<dbReference type="Proteomes" id="UP000070133">
    <property type="component" value="Unassembled WGS sequence"/>
</dbReference>
<keyword evidence="3" id="KW-1185">Reference proteome</keyword>
<protein>
    <submittedName>
        <fullName evidence="2">Uncharacterized protein</fullName>
    </submittedName>
</protein>
<feature type="region of interest" description="Disordered" evidence="1">
    <location>
        <begin position="276"/>
        <end position="497"/>
    </location>
</feature>
<sequence length="885" mass="98407">MARLRTSGFSSAQRATSRTATATATAPTQPQKCAAEDDRREWRDDVQKIESELVALARSCRRAPKKVEDRHALLEKYRDLWQQSVTGPHATRSTIEAYISMKRGDDDINALEGQLTGFLRQRKQTRAGQVRKLFNECTALFDATFCQSTCAGNIGEEWTELKMWAILGDAGCFNKTFLEALIDLVKSTDGRLSWEAIFSILMELRNVRRRGLTVGRQAKKHGKTGWGRKTSTKAEWRACEVTWMKVWVSKTGKDVATQWTVFLQELRAYGSEALPPECFEDKEGEEGEAAEGKECEEAAEDKEDQEGEAAEDEEGQEGDAAEDNECQEGQGAEDNECQEAAAAEGQEDFWKDREDDSNASEWEPERARGHPHEAGNDESPTSSFLRSPAGSPSFFRDTPTRLSNAAPPPPFPTPFQTHAPDDPVSSESSRHGYNPDDDDFAGLQPHASPPATPSKSMASTNLSTISETCNGNKRPADDDTAHGLAKRAKTQDAADHNMSMRMLRPGAIDVWLRTCAANVPDFHLVLPSAADRSSDLATIAGSAKWCVVVGAVAPPAITPREGGTPDDTLVGVIFMKQYDYGDRKLLIQAYIPRRNDSPPVAVLWQQLLARLHLFVDFTAHTNILQSITPVEEAFTHSSKHLTVDIRAPLLSEIPLDVAISAVASRYCIERRQLQEEMSLVPSLWVYAIGLATDDNTDDTPYTPPPDVRLPDVPKLVQGVNAIANTSGPAPRRSDFGVPSVVVNHLKQKVNVLKDARGQAKLRLDNCLVIANILEVLLTRREHEDTNEEAQLREDLAWALREIDRLELLQTRERRDELLLQSARELADTSRARLERFDAMAGICTRDRLAKSFDSMEVLAGHYAMRKREYKRAERNSEQNLQAADC</sequence>
<feature type="compositionally biased region" description="Polar residues" evidence="1">
    <location>
        <begin position="453"/>
        <end position="471"/>
    </location>
</feature>
<proteinExistence type="predicted"/>
<organism evidence="2 3">
    <name type="scientific">Pseudocercospora eumusae</name>
    <dbReference type="NCBI Taxonomy" id="321146"/>
    <lineage>
        <taxon>Eukaryota</taxon>
        <taxon>Fungi</taxon>
        <taxon>Dikarya</taxon>
        <taxon>Ascomycota</taxon>
        <taxon>Pezizomycotina</taxon>
        <taxon>Dothideomycetes</taxon>
        <taxon>Dothideomycetidae</taxon>
        <taxon>Mycosphaerellales</taxon>
        <taxon>Mycosphaerellaceae</taxon>
        <taxon>Pseudocercospora</taxon>
    </lineage>
</organism>
<gene>
    <name evidence="2" type="ORF">AC578_4840</name>
</gene>
<feature type="compositionally biased region" description="Low complexity" evidence="1">
    <location>
        <begin position="10"/>
        <end position="31"/>
    </location>
</feature>
<accession>A0A139GUI7</accession>
<feature type="compositionally biased region" description="Basic and acidic residues" evidence="1">
    <location>
        <begin position="363"/>
        <end position="375"/>
    </location>
</feature>
<dbReference type="AlphaFoldDB" id="A0A139GUI7"/>
<feature type="compositionally biased region" description="Acidic residues" evidence="1">
    <location>
        <begin position="297"/>
        <end position="337"/>
    </location>
</feature>
<evidence type="ECO:0000256" key="1">
    <source>
        <dbReference type="SAM" id="MobiDB-lite"/>
    </source>
</evidence>
<evidence type="ECO:0000313" key="3">
    <source>
        <dbReference type="Proteomes" id="UP000070133"/>
    </source>
</evidence>
<reference evidence="2 3" key="1">
    <citation type="submission" date="2015-07" db="EMBL/GenBank/DDBJ databases">
        <title>Comparative genomics of the Sigatoka disease complex on banana suggests a link between parallel evolutionary changes in Pseudocercospora fijiensis and Pseudocercospora eumusae and increased virulence on the banana host.</title>
        <authorList>
            <person name="Chang T.-C."/>
            <person name="Salvucci A."/>
            <person name="Crous P.W."/>
            <person name="Stergiopoulos I."/>
        </authorList>
    </citation>
    <scope>NUCLEOTIDE SEQUENCE [LARGE SCALE GENOMIC DNA]</scope>
    <source>
        <strain evidence="2 3">CBS 114824</strain>
    </source>
</reference>
<name>A0A139GUI7_9PEZI</name>
<feature type="region of interest" description="Disordered" evidence="1">
    <location>
        <begin position="1"/>
        <end position="40"/>
    </location>
</feature>
<feature type="compositionally biased region" description="Acidic residues" evidence="1">
    <location>
        <begin position="278"/>
        <end position="289"/>
    </location>
</feature>
<evidence type="ECO:0000313" key="2">
    <source>
        <dbReference type="EMBL" id="KXS93841.1"/>
    </source>
</evidence>
<dbReference type="EMBL" id="LFZN01000377">
    <property type="protein sequence ID" value="KXS93841.1"/>
    <property type="molecule type" value="Genomic_DNA"/>
</dbReference>
<comment type="caution">
    <text evidence="2">The sequence shown here is derived from an EMBL/GenBank/DDBJ whole genome shotgun (WGS) entry which is preliminary data.</text>
</comment>